<evidence type="ECO:0008006" key="4">
    <source>
        <dbReference type="Google" id="ProtNLM"/>
    </source>
</evidence>
<feature type="signal peptide" evidence="1">
    <location>
        <begin position="1"/>
        <end position="23"/>
    </location>
</feature>
<name>A0A1E5V372_9POAL</name>
<dbReference type="Proteomes" id="UP000095767">
    <property type="component" value="Unassembled WGS sequence"/>
</dbReference>
<accession>A0A1E5V372</accession>
<evidence type="ECO:0000313" key="3">
    <source>
        <dbReference type="Proteomes" id="UP000095767"/>
    </source>
</evidence>
<sequence>MFPGKAAALVLLCAIFFHNPVVGAPPDPCTIRQKKRILLECDPVHRTPFFKPDPDSTCCMAVRMVPRRNMLCIVSKLTREDKAKYSARKILGFKDACKLSSAPFLHHQVKSYNNC</sequence>
<feature type="chain" id="PRO_5009187672" description="Bifunctional inhibitor/plant lipid transfer protein/seed storage helical domain-containing protein" evidence="1">
    <location>
        <begin position="24"/>
        <end position="115"/>
    </location>
</feature>
<protein>
    <recommendedName>
        <fullName evidence="4">Bifunctional inhibitor/plant lipid transfer protein/seed storage helical domain-containing protein</fullName>
    </recommendedName>
</protein>
<gene>
    <name evidence="2" type="ORF">BAE44_0019368</name>
</gene>
<proteinExistence type="predicted"/>
<comment type="caution">
    <text evidence="2">The sequence shown here is derived from an EMBL/GenBank/DDBJ whole genome shotgun (WGS) entry which is preliminary data.</text>
</comment>
<evidence type="ECO:0000313" key="2">
    <source>
        <dbReference type="EMBL" id="OEL19613.1"/>
    </source>
</evidence>
<reference evidence="2 3" key="1">
    <citation type="submission" date="2016-09" db="EMBL/GenBank/DDBJ databases">
        <title>The draft genome of Dichanthelium oligosanthes: A C3 panicoid grass species.</title>
        <authorList>
            <person name="Studer A.J."/>
            <person name="Schnable J.C."/>
            <person name="Brutnell T.P."/>
        </authorList>
    </citation>
    <scope>NUCLEOTIDE SEQUENCE [LARGE SCALE GENOMIC DNA]</scope>
    <source>
        <strain evidence="3">cv. Kellogg 1175</strain>
        <tissue evidence="2">Leaf</tissue>
    </source>
</reference>
<organism evidence="2 3">
    <name type="scientific">Dichanthelium oligosanthes</name>
    <dbReference type="NCBI Taxonomy" id="888268"/>
    <lineage>
        <taxon>Eukaryota</taxon>
        <taxon>Viridiplantae</taxon>
        <taxon>Streptophyta</taxon>
        <taxon>Embryophyta</taxon>
        <taxon>Tracheophyta</taxon>
        <taxon>Spermatophyta</taxon>
        <taxon>Magnoliopsida</taxon>
        <taxon>Liliopsida</taxon>
        <taxon>Poales</taxon>
        <taxon>Poaceae</taxon>
        <taxon>PACMAD clade</taxon>
        <taxon>Panicoideae</taxon>
        <taxon>Panicodae</taxon>
        <taxon>Paniceae</taxon>
        <taxon>Dichantheliinae</taxon>
        <taxon>Dichanthelium</taxon>
    </lineage>
</organism>
<keyword evidence="1" id="KW-0732">Signal</keyword>
<dbReference type="EMBL" id="LWDX02052968">
    <property type="protein sequence ID" value="OEL19613.1"/>
    <property type="molecule type" value="Genomic_DNA"/>
</dbReference>
<keyword evidence="3" id="KW-1185">Reference proteome</keyword>
<evidence type="ECO:0000256" key="1">
    <source>
        <dbReference type="SAM" id="SignalP"/>
    </source>
</evidence>
<dbReference type="AlphaFoldDB" id="A0A1E5V372"/>
<dbReference type="OrthoDB" id="676302at2759"/>